<accession>A0A975KBB2</accession>
<dbReference type="AlphaFoldDB" id="A0A975KBB2"/>
<gene>
    <name evidence="2" type="ORF">KFK14_11185</name>
</gene>
<protein>
    <submittedName>
        <fullName evidence="2">Uncharacterized protein</fullName>
    </submittedName>
</protein>
<evidence type="ECO:0000256" key="1">
    <source>
        <dbReference type="SAM" id="MobiDB-lite"/>
    </source>
</evidence>
<keyword evidence="3" id="KW-1185">Reference proteome</keyword>
<dbReference type="Proteomes" id="UP000681425">
    <property type="component" value="Chromosome"/>
</dbReference>
<dbReference type="EMBL" id="CP073910">
    <property type="protein sequence ID" value="QUT07892.1"/>
    <property type="molecule type" value="Genomic_DNA"/>
</dbReference>
<sequence>MKDRLQALHDADKECSEHVTELFGRYGSNRISVTAEEWDASTDVFAARDAARAALMPTEQDAINLMHEAYTRLKDLGWREAIYCPKDGSTFDAVEPGSTGIHETHYSGTWPDGHWYCFDGGDVWPSRPVLYRPTEAEKAENEARKERFRALASTPQDPTHKGEP</sequence>
<evidence type="ECO:0000313" key="3">
    <source>
        <dbReference type="Proteomes" id="UP000681425"/>
    </source>
</evidence>
<reference evidence="2" key="1">
    <citation type="submission" date="2021-04" db="EMBL/GenBank/DDBJ databases">
        <title>Isolation of p-tert-butylphenol degrading bacteria Sphingobium phenoxybenzoativorans Tas13 from active sludge.</title>
        <authorList>
            <person name="Li Y."/>
        </authorList>
    </citation>
    <scope>NUCLEOTIDE SEQUENCE</scope>
    <source>
        <strain evidence="2">Tas13</strain>
    </source>
</reference>
<organism evidence="2 3">
    <name type="scientific">Sphingobium phenoxybenzoativorans</name>
    <dbReference type="NCBI Taxonomy" id="1592790"/>
    <lineage>
        <taxon>Bacteria</taxon>
        <taxon>Pseudomonadati</taxon>
        <taxon>Pseudomonadota</taxon>
        <taxon>Alphaproteobacteria</taxon>
        <taxon>Sphingomonadales</taxon>
        <taxon>Sphingomonadaceae</taxon>
        <taxon>Sphingobium</taxon>
    </lineage>
</organism>
<name>A0A975KBB2_9SPHN</name>
<dbReference type="RefSeq" id="WP_212610843.1">
    <property type="nucleotide sequence ID" value="NZ_CP073910.1"/>
</dbReference>
<feature type="compositionally biased region" description="Basic and acidic residues" evidence="1">
    <location>
        <begin position="135"/>
        <end position="149"/>
    </location>
</feature>
<dbReference type="KEGG" id="spph:KFK14_11185"/>
<proteinExistence type="predicted"/>
<evidence type="ECO:0000313" key="2">
    <source>
        <dbReference type="EMBL" id="QUT07892.1"/>
    </source>
</evidence>
<feature type="region of interest" description="Disordered" evidence="1">
    <location>
        <begin position="135"/>
        <end position="164"/>
    </location>
</feature>